<reference evidence="4 5" key="1">
    <citation type="journal article" date="2021" name="Int. J. Syst. Evol. Microbiol.">
        <title>Amazonocrinis nigriterrae gen. nov., sp. nov., Atlanticothrix silvestris gen. nov., sp. nov. and Dendronalium phyllosphericum gen. nov., sp. nov., nostocacean cyanobacteria from Brazilian environments.</title>
        <authorList>
            <person name="Alvarenga D.O."/>
            <person name="Andreote A.P.D."/>
            <person name="Branco L.H.Z."/>
            <person name="Delbaje E."/>
            <person name="Cruz R.B."/>
            <person name="Varani A.M."/>
            <person name="Fiore M.F."/>
        </authorList>
    </citation>
    <scope>NUCLEOTIDE SEQUENCE [LARGE SCALE GENOMIC DNA]</scope>
    <source>
        <strain evidence="4 5">CENA369</strain>
    </source>
</reference>
<keyword evidence="5" id="KW-1185">Reference proteome</keyword>
<dbReference type="Pfam" id="PF12849">
    <property type="entry name" value="PBP_like_2"/>
    <property type="match status" value="1"/>
</dbReference>
<protein>
    <submittedName>
        <fullName evidence="4">DUF4912 domain-containing protein</fullName>
    </submittedName>
</protein>
<dbReference type="EMBL" id="JAECZA010000290">
    <property type="protein sequence ID" value="MBH8577703.1"/>
    <property type="molecule type" value="Genomic_DNA"/>
</dbReference>
<dbReference type="InterPro" id="IPR032585">
    <property type="entry name" value="DUF4912"/>
</dbReference>
<feature type="compositionally biased region" description="Polar residues" evidence="2">
    <location>
        <begin position="418"/>
        <end position="445"/>
    </location>
</feature>
<dbReference type="InterPro" id="IPR024370">
    <property type="entry name" value="PBP_domain"/>
</dbReference>
<evidence type="ECO:0000256" key="2">
    <source>
        <dbReference type="SAM" id="MobiDB-lite"/>
    </source>
</evidence>
<organism evidence="4 5">
    <name type="scientific">Dendronalium phyllosphericum CENA369</name>
    <dbReference type="NCBI Taxonomy" id="1725256"/>
    <lineage>
        <taxon>Bacteria</taxon>
        <taxon>Bacillati</taxon>
        <taxon>Cyanobacteriota</taxon>
        <taxon>Cyanophyceae</taxon>
        <taxon>Nostocales</taxon>
        <taxon>Nostocaceae</taxon>
        <taxon>Dendronalium</taxon>
        <taxon>Dendronalium phyllosphericum</taxon>
    </lineage>
</organism>
<feature type="compositionally biased region" description="Low complexity" evidence="2">
    <location>
        <begin position="305"/>
        <end position="341"/>
    </location>
</feature>
<dbReference type="Proteomes" id="UP000662314">
    <property type="component" value="Unassembled WGS sequence"/>
</dbReference>
<evidence type="ECO:0000313" key="5">
    <source>
        <dbReference type="Proteomes" id="UP000662314"/>
    </source>
</evidence>
<feature type="region of interest" description="Disordered" evidence="2">
    <location>
        <begin position="305"/>
        <end position="351"/>
    </location>
</feature>
<dbReference type="PANTHER" id="PTHR30570">
    <property type="entry name" value="PERIPLASMIC PHOSPHATE BINDING COMPONENT OF PHOSPHATE ABC TRANSPORTER"/>
    <property type="match status" value="1"/>
</dbReference>
<dbReference type="RefSeq" id="WP_214436390.1">
    <property type="nucleotide sequence ID" value="NZ_CAWPUQ010000226.1"/>
</dbReference>
<dbReference type="SUPFAM" id="SSF53850">
    <property type="entry name" value="Periplasmic binding protein-like II"/>
    <property type="match status" value="1"/>
</dbReference>
<dbReference type="PANTHER" id="PTHR30570:SF1">
    <property type="entry name" value="PHOSPHATE-BINDING PROTEIN PSTS"/>
    <property type="match status" value="1"/>
</dbReference>
<feature type="domain" description="PBP" evidence="3">
    <location>
        <begin position="55"/>
        <end position="280"/>
    </location>
</feature>
<dbReference type="InterPro" id="IPR050811">
    <property type="entry name" value="Phosphate_ABC_transporter"/>
</dbReference>
<name>A0A8J7IEI6_9NOST</name>
<dbReference type="Gene3D" id="3.40.190.10">
    <property type="entry name" value="Periplasmic binding protein-like II"/>
    <property type="match status" value="2"/>
</dbReference>
<proteinExistence type="predicted"/>
<keyword evidence="1" id="KW-0732">Signal</keyword>
<gene>
    <name evidence="4" type="ORF">I8752_33020</name>
</gene>
<evidence type="ECO:0000313" key="4">
    <source>
        <dbReference type="EMBL" id="MBH8577703.1"/>
    </source>
</evidence>
<feature type="compositionally biased region" description="Polar residues" evidence="2">
    <location>
        <begin position="384"/>
        <end position="408"/>
    </location>
</feature>
<feature type="compositionally biased region" description="Polar residues" evidence="2">
    <location>
        <begin position="474"/>
        <end position="492"/>
    </location>
</feature>
<accession>A0A8J7IEI6</accession>
<comment type="caution">
    <text evidence="4">The sequence shown here is derived from an EMBL/GenBank/DDBJ whole genome shotgun (WGS) entry which is preliminary data.</text>
</comment>
<evidence type="ECO:0000259" key="3">
    <source>
        <dbReference type="Pfam" id="PF12849"/>
    </source>
</evidence>
<feature type="region of interest" description="Disordered" evidence="2">
    <location>
        <begin position="474"/>
        <end position="498"/>
    </location>
</feature>
<sequence length="1452" mass="158091">MWQQEKKDSAIVNLALLLALATAPMAASLFVSAPLLAQSATEAPSFVLPQTVENGTTVRIDGSNELAGINQSLKESFEKQFSGTKVEVAANGTDSAIKAVLDGNIDIAAIGRGLTPEEKAQGLEQVRLYREKIAIIVSKENPFKGSLTDREFARIFRGRIKNWSQVGGDADTIRVIDRPTTSEIRTALSNYPVFKATKFATGSTATQLSEDNTAEIIKQLGKDGISYAVANEVSKLSDIRILPLHQTLPDDPKYPFSQPLVYVFKKNPSPGIASFLGFTLASPGKKAIEAARTAQANAIANGGTLLTAATPTPNPTATATPSPEATSGATATPSPAATSAEQQPVVPPAADNPIAEGKVPLWWLLLPLAAIAGLLAWFLRSSPSNTQSTNNAPDTPNSPAPTDNTNVAPTPVSESEIKTPSNQTISDLPAETPTTSNLSDTTPAIANTGENISSIAGAALAAGAGAAILSPVTKQETDNQNPQETTNLNNSAAVDPYDIGESPWDMEAPAAVVNTSYPQILDASQGTQKVEPPTQEVADIIPNRPDVPMATAEETNNPEIALEPTTEQPQTESNWLEDITSTDANQATGASIWSTNEETNDTTQGNSAQLSSTEIDEMTPDLEWPLGVFSDVIPDQLAEGTSQVEEAEGARENIWPADFAVNNDTREFNLDPELALGEFSEATLDEQWPEAEMPTSLPVLPDIPEETLNVVADEAEPTEDEIISNPLEETEDFTQSGFADFAESAALAGLGIGSWASVRDMAESNENIPTEDETAFNWLDAEDQSSVVLTPRTFEWADVSWHVCETDEQALRSAGSQLALRLYDVTGIDLSYQSPQLVQQYACELTTHEHYIAIPQSDRDYVAEIGYLSSGNWVTLARSAIVRIFNPPHTDSETVLDANEQSSLVLTPRTFEWADVSWQLSHADEQALRSTNSQLALRLYDVTDLDLSYQNPPLIQQYVCEAVKDNRSIAIPVSDRDYITEIGYVTDSGWVTLALSAIARVFSPPHTDSETNLPDAQDHSSVVLTPATSEWAGVSWQLSETDEQALRSTNSQLALLLYDVTDLDLSYQHPRLIQQYVCEIVKDNRSIAIPVSDRNYITEIGYVTDSGWVTLARSAIVRVFSPIPTENQVNSLHTDSETNLLDTEQKSNVVLTPGTSEWAEVSWYVSDADQQELRSTGCQLNLRMYDVTGIDLSYQSPQLVQQYTCELAKHQQYVAIPASDRDYIMEIGYVTAGDWVMLARSEIVRIFSPISTENAVDLPQTHDAQDYSNVVFTSRTPKWAYVSWQLSDTDKQALQKAGSQLALRLYDVTGLDLSYQSPQLVQQYACELAINEQYIVIGKSDRDYITEIGYIIDGDRWVKLAQSAIVRVFSRPEGDFWFIADAELIIHGATDPDATVNIAGNPVKLKSDGTFHLRIPFSDNLIDYLMTAVAANGEETKTIHKKFSQDTPKTEG</sequence>
<feature type="region of interest" description="Disordered" evidence="2">
    <location>
        <begin position="384"/>
        <end position="445"/>
    </location>
</feature>
<evidence type="ECO:0000256" key="1">
    <source>
        <dbReference type="ARBA" id="ARBA00022729"/>
    </source>
</evidence>
<dbReference type="Pfam" id="PF16258">
    <property type="entry name" value="DUF4912"/>
    <property type="match status" value="5"/>
</dbReference>